<feature type="coiled-coil region" evidence="3">
    <location>
        <begin position="168"/>
        <end position="195"/>
    </location>
</feature>
<protein>
    <recommendedName>
        <fullName evidence="1">diguanylate cyclase</fullName>
        <ecNumber evidence="1">2.7.7.65</ecNumber>
    </recommendedName>
</protein>
<dbReference type="NCBIfam" id="TIGR00254">
    <property type="entry name" value="GGDEF"/>
    <property type="match status" value="1"/>
</dbReference>
<dbReference type="AlphaFoldDB" id="F1ZDP7"/>
<evidence type="ECO:0000256" key="1">
    <source>
        <dbReference type="ARBA" id="ARBA00012528"/>
    </source>
</evidence>
<dbReference type="PANTHER" id="PTHR45138:SF9">
    <property type="entry name" value="DIGUANYLATE CYCLASE DGCM-RELATED"/>
    <property type="match status" value="1"/>
</dbReference>
<dbReference type="InterPro" id="IPR043128">
    <property type="entry name" value="Rev_trsase/Diguanyl_cyclase"/>
</dbReference>
<dbReference type="RefSeq" id="WP_008071546.1">
    <property type="nucleotide sequence ID" value="NZ_AQWK01000004.1"/>
</dbReference>
<sequence>MRFLSLGTGGEEIGATPPTATPATSPTAALSLIDHANARLMQEITEFLLKSRLPITAQNLLLAHAAFSGEDPQLARKIGQKRLAGETITQEWLNTLLTKENEAEAIKAMMVQFEDSLGRFAKTAHDARMSAAHCNAALEKEVTRASETPETFDPEDLIELGRTILDHNRKLETDIRASESEVRTLRTRLSRAQRDAEVDYLTGLPNRRAFDAMFNRIYHETRNAVESLSIAFCDIDHFKAINDSQGHETGDRVIKAVAETLDRLSNQNCHVARHGGEEFVLLFRGMTKHEVREKLDAVRENFSERRFVNRRTDEPIGRITFSGGVADVFAYPSPRDAMRAADEALYLAKEQGRNSIMAAP</sequence>
<evidence type="ECO:0000313" key="7">
    <source>
        <dbReference type="Proteomes" id="UP000004728"/>
    </source>
</evidence>
<dbReference type="SUPFAM" id="SSF55073">
    <property type="entry name" value="Nucleotide cyclase"/>
    <property type="match status" value="1"/>
</dbReference>
<dbReference type="InParanoid" id="F1ZDP7"/>
<dbReference type="PROSITE" id="PS50887">
    <property type="entry name" value="GGDEF"/>
    <property type="match status" value="1"/>
</dbReference>
<dbReference type="OrthoDB" id="9812260at2"/>
<keyword evidence="7" id="KW-1185">Reference proteome</keyword>
<dbReference type="eggNOG" id="COG2199">
    <property type="taxonomic scope" value="Bacteria"/>
</dbReference>
<dbReference type="EMBL" id="AEWJ01000065">
    <property type="protein sequence ID" value="EGD57369.1"/>
    <property type="molecule type" value="Genomic_DNA"/>
</dbReference>
<evidence type="ECO:0000259" key="5">
    <source>
        <dbReference type="PROSITE" id="PS50887"/>
    </source>
</evidence>
<dbReference type="GO" id="GO:0005886">
    <property type="term" value="C:plasma membrane"/>
    <property type="evidence" value="ECO:0007669"/>
    <property type="project" value="TreeGrafter"/>
</dbReference>
<feature type="compositionally biased region" description="Low complexity" evidence="4">
    <location>
        <begin position="15"/>
        <end position="25"/>
    </location>
</feature>
<dbReference type="InterPro" id="IPR029787">
    <property type="entry name" value="Nucleotide_cyclase"/>
</dbReference>
<dbReference type="GO" id="GO:0043709">
    <property type="term" value="P:cell adhesion involved in single-species biofilm formation"/>
    <property type="evidence" value="ECO:0007669"/>
    <property type="project" value="TreeGrafter"/>
</dbReference>
<evidence type="ECO:0000256" key="4">
    <source>
        <dbReference type="SAM" id="MobiDB-lite"/>
    </source>
</evidence>
<dbReference type="Pfam" id="PF00990">
    <property type="entry name" value="GGDEF"/>
    <property type="match status" value="1"/>
</dbReference>
<keyword evidence="3" id="KW-0175">Coiled coil</keyword>
<dbReference type="InterPro" id="IPR050469">
    <property type="entry name" value="Diguanylate_Cyclase"/>
</dbReference>
<dbReference type="PANTHER" id="PTHR45138">
    <property type="entry name" value="REGULATORY COMPONENTS OF SENSORY TRANSDUCTION SYSTEM"/>
    <property type="match status" value="1"/>
</dbReference>
<dbReference type="FunCoup" id="F1ZDP7">
    <property type="interactions" value="114"/>
</dbReference>
<accession>F1ZDP7</accession>
<dbReference type="SMART" id="SM00267">
    <property type="entry name" value="GGDEF"/>
    <property type="match status" value="1"/>
</dbReference>
<organism evidence="6 7">
    <name type="scientific">Novosphingobium nitrogenifigens DSM 19370</name>
    <dbReference type="NCBI Taxonomy" id="983920"/>
    <lineage>
        <taxon>Bacteria</taxon>
        <taxon>Pseudomonadati</taxon>
        <taxon>Pseudomonadota</taxon>
        <taxon>Alphaproteobacteria</taxon>
        <taxon>Sphingomonadales</taxon>
        <taxon>Sphingomonadaceae</taxon>
        <taxon>Novosphingobium</taxon>
    </lineage>
</organism>
<evidence type="ECO:0000313" key="6">
    <source>
        <dbReference type="EMBL" id="EGD57369.1"/>
    </source>
</evidence>
<comment type="caution">
    <text evidence="6">The sequence shown here is derived from an EMBL/GenBank/DDBJ whole genome shotgun (WGS) entry which is preliminary data.</text>
</comment>
<dbReference type="Proteomes" id="UP000004728">
    <property type="component" value="Unassembled WGS sequence"/>
</dbReference>
<evidence type="ECO:0000256" key="2">
    <source>
        <dbReference type="ARBA" id="ARBA00034247"/>
    </source>
</evidence>
<dbReference type="GO" id="GO:1902201">
    <property type="term" value="P:negative regulation of bacterial-type flagellum-dependent cell motility"/>
    <property type="evidence" value="ECO:0007669"/>
    <property type="project" value="TreeGrafter"/>
</dbReference>
<dbReference type="EC" id="2.7.7.65" evidence="1"/>
<feature type="region of interest" description="Disordered" evidence="4">
    <location>
        <begin position="1"/>
        <end position="25"/>
    </location>
</feature>
<dbReference type="GO" id="GO:0052621">
    <property type="term" value="F:diguanylate cyclase activity"/>
    <property type="evidence" value="ECO:0007669"/>
    <property type="project" value="UniProtKB-EC"/>
</dbReference>
<dbReference type="CDD" id="cd01949">
    <property type="entry name" value="GGDEF"/>
    <property type="match status" value="1"/>
</dbReference>
<dbReference type="STRING" id="983920.Y88_3678"/>
<reference evidence="6 7" key="1">
    <citation type="journal article" date="2012" name="J. Bacteriol.">
        <title>Draft Genome Sequence of Novosphingobium nitrogenifigens Y88T.</title>
        <authorList>
            <person name="Strabala T.J."/>
            <person name="Macdonald L."/>
            <person name="Liu V."/>
            <person name="Smit A.M."/>
        </authorList>
    </citation>
    <scope>NUCLEOTIDE SEQUENCE [LARGE SCALE GENOMIC DNA]</scope>
    <source>
        <strain evidence="6 7">DSM 19370</strain>
    </source>
</reference>
<comment type="catalytic activity">
    <reaction evidence="2">
        <text>2 GTP = 3',3'-c-di-GMP + 2 diphosphate</text>
        <dbReference type="Rhea" id="RHEA:24898"/>
        <dbReference type="ChEBI" id="CHEBI:33019"/>
        <dbReference type="ChEBI" id="CHEBI:37565"/>
        <dbReference type="ChEBI" id="CHEBI:58805"/>
        <dbReference type="EC" id="2.7.7.65"/>
    </reaction>
</comment>
<dbReference type="HOGENOM" id="CLU_000445_11_5_5"/>
<feature type="domain" description="GGDEF" evidence="5">
    <location>
        <begin position="226"/>
        <end position="360"/>
    </location>
</feature>
<name>F1ZDP7_9SPHN</name>
<evidence type="ECO:0000256" key="3">
    <source>
        <dbReference type="SAM" id="Coils"/>
    </source>
</evidence>
<dbReference type="FunFam" id="3.30.70.270:FF:000001">
    <property type="entry name" value="Diguanylate cyclase domain protein"/>
    <property type="match status" value="1"/>
</dbReference>
<gene>
    <name evidence="6" type="ORF">Y88_3678</name>
</gene>
<proteinExistence type="predicted"/>
<dbReference type="Gene3D" id="3.30.70.270">
    <property type="match status" value="1"/>
</dbReference>
<dbReference type="InterPro" id="IPR000160">
    <property type="entry name" value="GGDEF_dom"/>
</dbReference>